<dbReference type="GO" id="GO:0005829">
    <property type="term" value="C:cytosol"/>
    <property type="evidence" value="ECO:0007669"/>
    <property type="project" value="TreeGrafter"/>
</dbReference>
<dbReference type="InterPro" id="IPR036390">
    <property type="entry name" value="WH_DNA-bd_sf"/>
</dbReference>
<dbReference type="FunFam" id="3.30.1490.190:FF:000001">
    <property type="entry name" value="Ferric uptake regulation protein"/>
    <property type="match status" value="1"/>
</dbReference>
<dbReference type="PANTHER" id="PTHR33202:SF2">
    <property type="entry name" value="FERRIC UPTAKE REGULATION PROTEIN"/>
    <property type="match status" value="1"/>
</dbReference>
<dbReference type="NCBIfam" id="NF006999">
    <property type="entry name" value="PRK09462.1"/>
    <property type="match status" value="1"/>
</dbReference>
<keyword evidence="17" id="KW-1185">Reference proteome</keyword>
<evidence type="ECO:0000256" key="5">
    <source>
        <dbReference type="ARBA" id="ARBA00022490"/>
    </source>
</evidence>
<keyword evidence="9 14" id="KW-0408">Iron</keyword>
<evidence type="ECO:0000256" key="6">
    <source>
        <dbReference type="ARBA" id="ARBA00022491"/>
    </source>
</evidence>
<gene>
    <name evidence="15 16" type="primary">fur</name>
    <name evidence="16" type="ORF">FM042_03755</name>
</gene>
<keyword evidence="10 15" id="KW-0805">Transcription regulation</keyword>
<feature type="binding site" evidence="13">
    <location>
        <position position="96"/>
    </location>
    <ligand>
        <name>Zn(2+)</name>
        <dbReference type="ChEBI" id="CHEBI:29105"/>
    </ligand>
</feature>
<evidence type="ECO:0000256" key="11">
    <source>
        <dbReference type="ARBA" id="ARBA00023125"/>
    </source>
</evidence>
<dbReference type="InterPro" id="IPR002481">
    <property type="entry name" value="FUR"/>
</dbReference>
<comment type="cofactor">
    <cofactor evidence="13">
        <name>Zn(2+)</name>
        <dbReference type="ChEBI" id="CHEBI:29105"/>
    </cofactor>
    <text evidence="13">Binds 1 zinc ion per subunit.</text>
</comment>
<dbReference type="Gene3D" id="1.10.10.10">
    <property type="entry name" value="Winged helix-like DNA-binding domain superfamily/Winged helix DNA-binding domain"/>
    <property type="match status" value="1"/>
</dbReference>
<dbReference type="GO" id="GO:0000976">
    <property type="term" value="F:transcription cis-regulatory region binding"/>
    <property type="evidence" value="ECO:0007669"/>
    <property type="project" value="TreeGrafter"/>
</dbReference>
<evidence type="ECO:0000313" key="17">
    <source>
        <dbReference type="Proteomes" id="UP000320359"/>
    </source>
</evidence>
<evidence type="ECO:0000256" key="1">
    <source>
        <dbReference type="ARBA" id="ARBA00004496"/>
    </source>
</evidence>
<feature type="binding site" evidence="13">
    <location>
        <position position="133"/>
    </location>
    <ligand>
        <name>Zn(2+)</name>
        <dbReference type="ChEBI" id="CHEBI:29105"/>
    </ligand>
</feature>
<evidence type="ECO:0000256" key="10">
    <source>
        <dbReference type="ARBA" id="ARBA00023015"/>
    </source>
</evidence>
<evidence type="ECO:0000256" key="14">
    <source>
        <dbReference type="PIRSR" id="PIRSR602481-2"/>
    </source>
</evidence>
<dbReference type="GO" id="GO:0003700">
    <property type="term" value="F:DNA-binding transcription factor activity"/>
    <property type="evidence" value="ECO:0007669"/>
    <property type="project" value="UniProtKB-UniRule"/>
</dbReference>
<comment type="subunit">
    <text evidence="3 15">Homodimer.</text>
</comment>
<dbReference type="GO" id="GO:0008270">
    <property type="term" value="F:zinc ion binding"/>
    <property type="evidence" value="ECO:0007669"/>
    <property type="project" value="TreeGrafter"/>
</dbReference>
<dbReference type="PANTHER" id="PTHR33202">
    <property type="entry name" value="ZINC UPTAKE REGULATION PROTEIN"/>
    <property type="match status" value="1"/>
</dbReference>
<name>A0A552X4M8_9GAMM</name>
<accession>A0A552X4M8</accession>
<feature type="binding site" evidence="14">
    <location>
        <position position="89"/>
    </location>
    <ligand>
        <name>Fe cation</name>
        <dbReference type="ChEBI" id="CHEBI:24875"/>
    </ligand>
</feature>
<keyword evidence="12 15" id="KW-0804">Transcription</keyword>
<sequence>MTTPDAQLKKAGLKVTSPRIKILEVMKNPAHQHVSAEEVYKILLEQGDEVGLATVYRVLNQFDDAGIVTRHHFEGGRSVFELSAKSHHDHLVCLTCGRVIEFEDDTIERRQVQVATEHGLKLTNHSLYLYGECKNAATCEHNREDADHHRIEI</sequence>
<evidence type="ECO:0000313" key="16">
    <source>
        <dbReference type="EMBL" id="TRW49977.1"/>
    </source>
</evidence>
<evidence type="ECO:0000256" key="8">
    <source>
        <dbReference type="ARBA" id="ARBA00022833"/>
    </source>
</evidence>
<comment type="similarity">
    <text evidence="2 15">Belongs to the Fur family.</text>
</comment>
<evidence type="ECO:0000256" key="7">
    <source>
        <dbReference type="ARBA" id="ARBA00022723"/>
    </source>
</evidence>
<proteinExistence type="inferred from homology"/>
<feature type="binding site" evidence="14">
    <location>
        <position position="108"/>
    </location>
    <ligand>
        <name>Fe cation</name>
        <dbReference type="ChEBI" id="CHEBI:24875"/>
    </ligand>
</feature>
<keyword evidence="7 13" id="KW-0479">Metal-binding</keyword>
<comment type="subcellular location">
    <subcellularLocation>
        <location evidence="1 15">Cytoplasm</location>
    </subcellularLocation>
</comment>
<evidence type="ECO:0000256" key="4">
    <source>
        <dbReference type="ARBA" id="ARBA00020910"/>
    </source>
</evidence>
<protein>
    <recommendedName>
        <fullName evidence="4 15">Ferric uptake regulation protein</fullName>
    </recommendedName>
</protein>
<evidence type="ECO:0000256" key="2">
    <source>
        <dbReference type="ARBA" id="ARBA00007957"/>
    </source>
</evidence>
<dbReference type="GO" id="GO:1900705">
    <property type="term" value="P:negative regulation of siderophore biosynthetic process"/>
    <property type="evidence" value="ECO:0007669"/>
    <property type="project" value="TreeGrafter"/>
</dbReference>
<evidence type="ECO:0000256" key="15">
    <source>
        <dbReference type="RuleBase" id="RU364037"/>
    </source>
</evidence>
<dbReference type="InterPro" id="IPR036388">
    <property type="entry name" value="WH-like_DNA-bd_sf"/>
</dbReference>
<dbReference type="SUPFAM" id="SSF46785">
    <property type="entry name" value="Winged helix' DNA-binding domain"/>
    <property type="match status" value="1"/>
</dbReference>
<feature type="binding site" evidence="13">
    <location>
        <position position="93"/>
    </location>
    <ligand>
        <name>Zn(2+)</name>
        <dbReference type="ChEBI" id="CHEBI:29105"/>
    </ligand>
</feature>
<reference evidence="16 17" key="1">
    <citation type="submission" date="2019-07" db="EMBL/GenBank/DDBJ databases">
        <authorList>
            <person name="Yang M."/>
            <person name="Zhao D."/>
            <person name="Xiang H."/>
        </authorList>
    </citation>
    <scope>NUCLEOTIDE SEQUENCE [LARGE SCALE GENOMIC DNA]</scope>
    <source>
        <strain evidence="16 17">IM1326</strain>
    </source>
</reference>
<dbReference type="RefSeq" id="WP_143234466.1">
    <property type="nucleotide sequence ID" value="NZ_VJWL01000001.1"/>
</dbReference>
<keyword evidence="6 15" id="KW-0678">Repressor</keyword>
<evidence type="ECO:0000256" key="3">
    <source>
        <dbReference type="ARBA" id="ARBA00011738"/>
    </source>
</evidence>
<feature type="binding site" evidence="14">
    <location>
        <position position="87"/>
    </location>
    <ligand>
        <name>Fe cation</name>
        <dbReference type="ChEBI" id="CHEBI:24875"/>
    </ligand>
</feature>
<dbReference type="GO" id="GO:0045892">
    <property type="term" value="P:negative regulation of DNA-templated transcription"/>
    <property type="evidence" value="ECO:0007669"/>
    <property type="project" value="TreeGrafter"/>
</dbReference>
<comment type="cofactor">
    <cofactor evidence="14">
        <name>Mn(2+)</name>
        <dbReference type="ChEBI" id="CHEBI:29035"/>
    </cofactor>
    <cofactor evidence="14">
        <name>Fe(2+)</name>
        <dbReference type="ChEBI" id="CHEBI:29033"/>
    </cofactor>
    <text evidence="14">Binds 1 Mn(2+) or Fe(2+) ion per subunit.</text>
</comment>
<dbReference type="OrthoDB" id="8659436at2"/>
<keyword evidence="11 15" id="KW-0238">DNA-binding</keyword>
<evidence type="ECO:0000256" key="9">
    <source>
        <dbReference type="ARBA" id="ARBA00023004"/>
    </source>
</evidence>
<feature type="binding site" evidence="14">
    <location>
        <position position="125"/>
    </location>
    <ligand>
        <name>Fe cation</name>
        <dbReference type="ChEBI" id="CHEBI:24875"/>
    </ligand>
</feature>
<evidence type="ECO:0000256" key="12">
    <source>
        <dbReference type="ARBA" id="ARBA00023163"/>
    </source>
</evidence>
<organism evidence="16 17">
    <name type="scientific">Aliidiomarina halalkaliphila</name>
    <dbReference type="NCBI Taxonomy" id="2593535"/>
    <lineage>
        <taxon>Bacteria</taxon>
        <taxon>Pseudomonadati</taxon>
        <taxon>Pseudomonadota</taxon>
        <taxon>Gammaproteobacteria</taxon>
        <taxon>Alteromonadales</taxon>
        <taxon>Idiomarinaceae</taxon>
        <taxon>Aliidiomarina</taxon>
    </lineage>
</organism>
<dbReference type="InterPro" id="IPR043135">
    <property type="entry name" value="Fur_C"/>
</dbReference>
<keyword evidence="5 15" id="KW-0963">Cytoplasm</keyword>
<dbReference type="FunFam" id="1.10.10.10:FF:000007">
    <property type="entry name" value="Ferric uptake regulation protein"/>
    <property type="match status" value="1"/>
</dbReference>
<dbReference type="EMBL" id="VJWL01000001">
    <property type="protein sequence ID" value="TRW49977.1"/>
    <property type="molecule type" value="Genomic_DNA"/>
</dbReference>
<dbReference type="Proteomes" id="UP000320359">
    <property type="component" value="Unassembled WGS sequence"/>
</dbReference>
<evidence type="ECO:0000256" key="13">
    <source>
        <dbReference type="PIRSR" id="PIRSR602481-1"/>
    </source>
</evidence>
<dbReference type="AlphaFoldDB" id="A0A552X4M8"/>
<keyword evidence="8 13" id="KW-0862">Zinc</keyword>
<dbReference type="CDD" id="cd07153">
    <property type="entry name" value="Fur_like"/>
    <property type="match status" value="1"/>
</dbReference>
<comment type="caution">
    <text evidence="16">The sequence shown here is derived from an EMBL/GenBank/DDBJ whole genome shotgun (WGS) entry which is preliminary data.</text>
</comment>
<dbReference type="Pfam" id="PF01475">
    <property type="entry name" value="FUR"/>
    <property type="match status" value="1"/>
</dbReference>
<dbReference type="Gene3D" id="3.30.1490.190">
    <property type="match status" value="1"/>
</dbReference>